<keyword evidence="12" id="KW-1185">Reference proteome</keyword>
<keyword evidence="8" id="KW-0411">Iron-sulfur</keyword>
<dbReference type="InterPro" id="IPR001433">
    <property type="entry name" value="OxRdtase_FAD/NAD-bd"/>
</dbReference>
<accession>A0A1I5XNA5</accession>
<keyword evidence="6" id="KW-0560">Oxidoreductase</keyword>
<dbReference type="InterPro" id="IPR017938">
    <property type="entry name" value="Riboflavin_synthase-like_b-brl"/>
</dbReference>
<dbReference type="GO" id="GO:0016491">
    <property type="term" value="F:oxidoreductase activity"/>
    <property type="evidence" value="ECO:0007669"/>
    <property type="project" value="UniProtKB-KW"/>
</dbReference>
<dbReference type="InterPro" id="IPR050415">
    <property type="entry name" value="MRET"/>
</dbReference>
<keyword evidence="2" id="KW-0285">Flavoprotein</keyword>
<dbReference type="PANTHER" id="PTHR47354">
    <property type="entry name" value="NADH OXIDOREDUCTASE HCR"/>
    <property type="match status" value="1"/>
</dbReference>
<dbReference type="Gene3D" id="2.40.30.10">
    <property type="entry name" value="Translation factors"/>
    <property type="match status" value="1"/>
</dbReference>
<dbReference type="SUPFAM" id="SSF54292">
    <property type="entry name" value="2Fe-2S ferredoxin-like"/>
    <property type="match status" value="1"/>
</dbReference>
<evidence type="ECO:0000256" key="4">
    <source>
        <dbReference type="ARBA" id="ARBA00022723"/>
    </source>
</evidence>
<dbReference type="InterPro" id="IPR039261">
    <property type="entry name" value="FNR_nucleotide-bd"/>
</dbReference>
<dbReference type="Proteomes" id="UP000199306">
    <property type="component" value="Unassembled WGS sequence"/>
</dbReference>
<keyword evidence="3" id="KW-0001">2Fe-2S</keyword>
<evidence type="ECO:0000259" key="9">
    <source>
        <dbReference type="PROSITE" id="PS51085"/>
    </source>
</evidence>
<dbReference type="RefSeq" id="WP_092019052.1">
    <property type="nucleotide sequence ID" value="NZ_FOXH01000015.1"/>
</dbReference>
<dbReference type="Gene3D" id="3.10.20.30">
    <property type="match status" value="1"/>
</dbReference>
<dbReference type="STRING" id="1079859.SAMN04515674_11573"/>
<evidence type="ECO:0000256" key="1">
    <source>
        <dbReference type="ARBA" id="ARBA00001974"/>
    </source>
</evidence>
<dbReference type="Pfam" id="PF00970">
    <property type="entry name" value="FAD_binding_6"/>
    <property type="match status" value="1"/>
</dbReference>
<dbReference type="InterPro" id="IPR001041">
    <property type="entry name" value="2Fe-2S_ferredoxin-type"/>
</dbReference>
<dbReference type="Gene3D" id="3.40.50.80">
    <property type="entry name" value="Nucleotide-binding domain of ferredoxin-NADP reductase (FNR) module"/>
    <property type="match status" value="1"/>
</dbReference>
<evidence type="ECO:0000259" key="10">
    <source>
        <dbReference type="PROSITE" id="PS51384"/>
    </source>
</evidence>
<dbReference type="PANTHER" id="PTHR47354:SF8">
    <property type="entry name" value="1,2-PHENYLACETYL-COA EPOXIDASE, SUBUNIT E"/>
    <property type="match status" value="1"/>
</dbReference>
<dbReference type="InterPro" id="IPR001709">
    <property type="entry name" value="Flavoprot_Pyr_Nucl_cyt_Rdtase"/>
</dbReference>
<organism evidence="11 12">
    <name type="scientific">Pseudarcicella hirudinis</name>
    <dbReference type="NCBI Taxonomy" id="1079859"/>
    <lineage>
        <taxon>Bacteria</taxon>
        <taxon>Pseudomonadati</taxon>
        <taxon>Bacteroidota</taxon>
        <taxon>Cytophagia</taxon>
        <taxon>Cytophagales</taxon>
        <taxon>Flectobacillaceae</taxon>
        <taxon>Pseudarcicella</taxon>
    </lineage>
</organism>
<dbReference type="InterPro" id="IPR006058">
    <property type="entry name" value="2Fe2S_fd_BS"/>
</dbReference>
<dbReference type="EMBL" id="FOXH01000015">
    <property type="protein sequence ID" value="SFQ33306.1"/>
    <property type="molecule type" value="Genomic_DNA"/>
</dbReference>
<evidence type="ECO:0000256" key="6">
    <source>
        <dbReference type="ARBA" id="ARBA00023002"/>
    </source>
</evidence>
<reference evidence="11 12" key="1">
    <citation type="submission" date="2016-10" db="EMBL/GenBank/DDBJ databases">
        <authorList>
            <person name="de Groot N.N."/>
        </authorList>
    </citation>
    <scope>NUCLEOTIDE SEQUENCE [LARGE SCALE GENOMIC DNA]</scope>
    <source>
        <strain evidence="12">E92,LMG 26720,CCM 7988</strain>
    </source>
</reference>
<comment type="cofactor">
    <cofactor evidence="1">
        <name>FAD</name>
        <dbReference type="ChEBI" id="CHEBI:57692"/>
    </cofactor>
</comment>
<evidence type="ECO:0000256" key="3">
    <source>
        <dbReference type="ARBA" id="ARBA00022714"/>
    </source>
</evidence>
<dbReference type="Pfam" id="PF00175">
    <property type="entry name" value="NAD_binding_1"/>
    <property type="match status" value="1"/>
</dbReference>
<feature type="domain" description="FAD-binding FR-type" evidence="10">
    <location>
        <begin position="3"/>
        <end position="106"/>
    </location>
</feature>
<evidence type="ECO:0000256" key="2">
    <source>
        <dbReference type="ARBA" id="ARBA00022630"/>
    </source>
</evidence>
<evidence type="ECO:0000256" key="5">
    <source>
        <dbReference type="ARBA" id="ARBA00022827"/>
    </source>
</evidence>
<gene>
    <name evidence="11" type="ORF">SAMN04515674_11573</name>
</gene>
<dbReference type="GO" id="GO:0051537">
    <property type="term" value="F:2 iron, 2 sulfur cluster binding"/>
    <property type="evidence" value="ECO:0007669"/>
    <property type="project" value="UniProtKB-KW"/>
</dbReference>
<dbReference type="InterPro" id="IPR008333">
    <property type="entry name" value="Cbr1-like_FAD-bd_dom"/>
</dbReference>
<dbReference type="PROSITE" id="PS51384">
    <property type="entry name" value="FAD_FR"/>
    <property type="match status" value="1"/>
</dbReference>
<dbReference type="CDD" id="cd00207">
    <property type="entry name" value="fer2"/>
    <property type="match status" value="1"/>
</dbReference>
<dbReference type="PRINTS" id="PR00406">
    <property type="entry name" value="CYTB5RDTASE"/>
</dbReference>
<dbReference type="OrthoDB" id="9789468at2"/>
<dbReference type="SUPFAM" id="SSF52343">
    <property type="entry name" value="Ferredoxin reductase-like, C-terminal NADP-linked domain"/>
    <property type="match status" value="1"/>
</dbReference>
<dbReference type="PRINTS" id="PR00371">
    <property type="entry name" value="FPNCR"/>
</dbReference>
<dbReference type="CDD" id="cd06214">
    <property type="entry name" value="PA_degradation_oxidoreductase_like"/>
    <property type="match status" value="1"/>
</dbReference>
<dbReference type="Pfam" id="PF00111">
    <property type="entry name" value="Fer2"/>
    <property type="match status" value="1"/>
</dbReference>
<evidence type="ECO:0000313" key="12">
    <source>
        <dbReference type="Proteomes" id="UP000199306"/>
    </source>
</evidence>
<dbReference type="PROSITE" id="PS51085">
    <property type="entry name" value="2FE2S_FER_2"/>
    <property type="match status" value="1"/>
</dbReference>
<dbReference type="GO" id="GO:0050660">
    <property type="term" value="F:flavin adenine dinucleotide binding"/>
    <property type="evidence" value="ECO:0007669"/>
    <property type="project" value="TreeGrafter"/>
</dbReference>
<dbReference type="InterPro" id="IPR036010">
    <property type="entry name" value="2Fe-2S_ferredoxin-like_sf"/>
</dbReference>
<evidence type="ECO:0000256" key="7">
    <source>
        <dbReference type="ARBA" id="ARBA00023004"/>
    </source>
</evidence>
<protein>
    <submittedName>
        <fullName evidence="11">Ring-1,2-phenylacetyl-CoA epoxidase subunit PaaE</fullName>
    </submittedName>
</protein>
<evidence type="ECO:0000256" key="8">
    <source>
        <dbReference type="ARBA" id="ARBA00023014"/>
    </source>
</evidence>
<proteinExistence type="predicted"/>
<name>A0A1I5XNA5_9BACT</name>
<dbReference type="AlphaFoldDB" id="A0A1I5XNA5"/>
<keyword evidence="4" id="KW-0479">Metal-binding</keyword>
<dbReference type="InterPro" id="IPR017927">
    <property type="entry name" value="FAD-bd_FR_type"/>
</dbReference>
<sequence>MSAKYYHLTVKEVIKETPDTVTISFWHPIHQAISYKPGQFLTLIPVINGQKVRRSYSMSSSPNKDASIAVTVKRVPNGLVSNYLCESVKEGDAIEVMEPMGHFIIEPNPTRYREIVMFGAGSGITPLMSILKSVLAVEQNTKVHLIYGSRNEENIIFRKQLEQLELGYQGRLKVVHVLSQPSHTWVGYKSRINEASAVFFLKQELGINIPGAEYYMCGPEEMMHQIEAALKLFDVPLENIHKELFTSAHDHKGIVEDEEEGGGLKEQMVTIQYEGNDYQVLVKPHETILDAALRDDIDLPYSCQAGMCTACMGKCLSGKVQMDEEDGLTDNEIKNGYILTCVSHPKTSGVVIEIE</sequence>
<dbReference type="PROSITE" id="PS00197">
    <property type="entry name" value="2FE2S_FER_1"/>
    <property type="match status" value="1"/>
</dbReference>
<dbReference type="InterPro" id="IPR012675">
    <property type="entry name" value="Beta-grasp_dom_sf"/>
</dbReference>
<evidence type="ECO:0000313" key="11">
    <source>
        <dbReference type="EMBL" id="SFQ33306.1"/>
    </source>
</evidence>
<keyword evidence="7" id="KW-0408">Iron</keyword>
<dbReference type="GO" id="GO:0046872">
    <property type="term" value="F:metal ion binding"/>
    <property type="evidence" value="ECO:0007669"/>
    <property type="project" value="UniProtKB-KW"/>
</dbReference>
<feature type="domain" description="2Fe-2S ferredoxin-type" evidence="9">
    <location>
        <begin position="267"/>
        <end position="355"/>
    </location>
</feature>
<keyword evidence="5" id="KW-0274">FAD</keyword>
<dbReference type="SUPFAM" id="SSF63380">
    <property type="entry name" value="Riboflavin synthase domain-like"/>
    <property type="match status" value="1"/>
</dbReference>